<sequence length="257" mass="28712">MTLSYNSYLEDKWYQFFTDAKLSSSISSLYASFFVRHRIQNQLLQQLKKEDLASMGIDAIGDQITILNHIGKMHSVRSNPSADVKPIVYNKSVGLSASEARRGKAAPDRHETYNVKMPEGKSEKTKRILEEVERLRMNGLLKRGGTSGVRQNGKTIKDLPNDTHKPSSQILNSIQRNPRDTVVTPKKTANILSRVSVVGSGRVPASAKVTSTTPTLSRIPVSQKKSILDRVTIHDRITKSHVAEVKPSILNRISLRR</sequence>
<accession>A0AC35TVV8</accession>
<evidence type="ECO:0000313" key="2">
    <source>
        <dbReference type="WBParaSite" id="RSKR_0000478500.1"/>
    </source>
</evidence>
<organism evidence="1 2">
    <name type="scientific">Rhabditophanes sp. KR3021</name>
    <dbReference type="NCBI Taxonomy" id="114890"/>
    <lineage>
        <taxon>Eukaryota</taxon>
        <taxon>Metazoa</taxon>
        <taxon>Ecdysozoa</taxon>
        <taxon>Nematoda</taxon>
        <taxon>Chromadorea</taxon>
        <taxon>Rhabditida</taxon>
        <taxon>Tylenchina</taxon>
        <taxon>Panagrolaimomorpha</taxon>
        <taxon>Strongyloidoidea</taxon>
        <taxon>Alloionematidae</taxon>
        <taxon>Rhabditophanes</taxon>
    </lineage>
</organism>
<protein>
    <submittedName>
        <fullName evidence="2">SAM domain-containing protein</fullName>
    </submittedName>
</protein>
<name>A0AC35TVV8_9BILA</name>
<dbReference type="WBParaSite" id="RSKR_0000478500.1">
    <property type="protein sequence ID" value="RSKR_0000478500.1"/>
    <property type="gene ID" value="RSKR_0000478500"/>
</dbReference>
<dbReference type="Proteomes" id="UP000095286">
    <property type="component" value="Unplaced"/>
</dbReference>
<evidence type="ECO:0000313" key="1">
    <source>
        <dbReference type="Proteomes" id="UP000095286"/>
    </source>
</evidence>
<reference evidence="2" key="1">
    <citation type="submission" date="2016-11" db="UniProtKB">
        <authorList>
            <consortium name="WormBaseParasite"/>
        </authorList>
    </citation>
    <scope>IDENTIFICATION</scope>
    <source>
        <strain evidence="2">KR3021</strain>
    </source>
</reference>
<proteinExistence type="predicted"/>